<dbReference type="GO" id="GO:0016787">
    <property type="term" value="F:hydrolase activity"/>
    <property type="evidence" value="ECO:0007669"/>
    <property type="project" value="InterPro"/>
</dbReference>
<dbReference type="EMBL" id="MN740536">
    <property type="protein sequence ID" value="QHU32233.1"/>
    <property type="molecule type" value="Genomic_DNA"/>
</dbReference>
<proteinExistence type="predicted"/>
<dbReference type="InterPro" id="IPR004843">
    <property type="entry name" value="Calcineurin-like_PHP"/>
</dbReference>
<accession>A0A6C0LP38</accession>
<dbReference type="PANTHER" id="PTHR37844">
    <property type="entry name" value="SER/THR PROTEIN PHOSPHATASE SUPERFAMILY (AFU_ORTHOLOGUE AFUA_1G14840)"/>
    <property type="match status" value="1"/>
</dbReference>
<evidence type="ECO:0000313" key="2">
    <source>
        <dbReference type="EMBL" id="QHU32233.1"/>
    </source>
</evidence>
<dbReference type="AlphaFoldDB" id="A0A6C0LP38"/>
<dbReference type="Pfam" id="PF00149">
    <property type="entry name" value="Metallophos"/>
    <property type="match status" value="1"/>
</dbReference>
<evidence type="ECO:0000259" key="1">
    <source>
        <dbReference type="Pfam" id="PF00149"/>
    </source>
</evidence>
<sequence length="253" mass="29219">MPSATRPFQAEFISDTHMNMWKYDTKQAMTLFPALAPTLILAGDIGDPDEPTLYRILDMTVRRYKNVIYVPGNHEFYQREPNSKKTPASVLAWFQTLEEKWPNFHFLYRQSEVIDGVRIIGATGWTTAPRNTDWANLISEEGRKDREYIEQTLSRSKEPCLVVTHYPPTKQVLQENFLGKLTEYDYAQSLEYMFRPPLHTWIFGHVHQHHSIDYPYSALTGAGIIRLLCNPFGYPDDGITSPVCQQITITASR</sequence>
<name>A0A6C0LP38_9ZZZZ</name>
<dbReference type="Gene3D" id="3.60.21.10">
    <property type="match status" value="1"/>
</dbReference>
<dbReference type="InterPro" id="IPR029052">
    <property type="entry name" value="Metallo-depent_PP-like"/>
</dbReference>
<reference evidence="2" key="1">
    <citation type="journal article" date="2020" name="Nature">
        <title>Giant virus diversity and host interactions through global metagenomics.</title>
        <authorList>
            <person name="Schulz F."/>
            <person name="Roux S."/>
            <person name="Paez-Espino D."/>
            <person name="Jungbluth S."/>
            <person name="Walsh D.A."/>
            <person name="Denef V.J."/>
            <person name="McMahon K.D."/>
            <person name="Konstantinidis K.T."/>
            <person name="Eloe-Fadrosh E.A."/>
            <person name="Kyrpides N.C."/>
            <person name="Woyke T."/>
        </authorList>
    </citation>
    <scope>NUCLEOTIDE SEQUENCE</scope>
    <source>
        <strain evidence="2">GVMAG-M-3300027963-9</strain>
    </source>
</reference>
<organism evidence="2">
    <name type="scientific">viral metagenome</name>
    <dbReference type="NCBI Taxonomy" id="1070528"/>
    <lineage>
        <taxon>unclassified sequences</taxon>
        <taxon>metagenomes</taxon>
        <taxon>organismal metagenomes</taxon>
    </lineage>
</organism>
<dbReference type="PANTHER" id="PTHR37844:SF2">
    <property type="entry name" value="SER_THR PROTEIN PHOSPHATASE SUPERFAMILY (AFU_ORTHOLOGUE AFUA_1G14840)"/>
    <property type="match status" value="1"/>
</dbReference>
<dbReference type="SUPFAM" id="SSF56300">
    <property type="entry name" value="Metallo-dependent phosphatases"/>
    <property type="match status" value="1"/>
</dbReference>
<protein>
    <recommendedName>
        <fullName evidence="1">Calcineurin-like phosphoesterase domain-containing protein</fullName>
    </recommendedName>
</protein>
<feature type="domain" description="Calcineurin-like phosphoesterase" evidence="1">
    <location>
        <begin position="12"/>
        <end position="208"/>
    </location>
</feature>